<dbReference type="GO" id="GO:0004674">
    <property type="term" value="F:protein serine/threonine kinase activity"/>
    <property type="evidence" value="ECO:0007669"/>
    <property type="project" value="UniProtKB-KW"/>
</dbReference>
<organism evidence="2 3">
    <name type="scientific">Streptomyces griseus</name>
    <dbReference type="NCBI Taxonomy" id="1911"/>
    <lineage>
        <taxon>Bacteria</taxon>
        <taxon>Bacillati</taxon>
        <taxon>Actinomycetota</taxon>
        <taxon>Actinomycetes</taxon>
        <taxon>Kitasatosporales</taxon>
        <taxon>Streptomycetaceae</taxon>
        <taxon>Streptomyces</taxon>
    </lineage>
</organism>
<name>A0A380P644_STRGR</name>
<evidence type="ECO:0000259" key="1">
    <source>
        <dbReference type="PROSITE" id="PS50011"/>
    </source>
</evidence>
<dbReference type="RefSeq" id="WP_100454239.1">
    <property type="nucleotide sequence ID" value="NZ_UHID01000007.1"/>
</dbReference>
<dbReference type="InterPro" id="IPR000719">
    <property type="entry name" value="Prot_kinase_dom"/>
</dbReference>
<accession>A0A380P644</accession>
<dbReference type="InterPro" id="IPR007822">
    <property type="entry name" value="LANC-like"/>
</dbReference>
<evidence type="ECO:0000313" key="2">
    <source>
        <dbReference type="EMBL" id="SUP60686.1"/>
    </source>
</evidence>
<dbReference type="Pfam" id="PF00069">
    <property type="entry name" value="Pkinase"/>
    <property type="match status" value="1"/>
</dbReference>
<dbReference type="InterPro" id="IPR058053">
    <property type="entry name" value="RamC_C"/>
</dbReference>
<dbReference type="SMART" id="SM00220">
    <property type="entry name" value="S_TKc"/>
    <property type="match status" value="1"/>
</dbReference>
<dbReference type="Pfam" id="PF25816">
    <property type="entry name" value="RamC_N"/>
    <property type="match status" value="1"/>
</dbReference>
<dbReference type="InterPro" id="IPR057929">
    <property type="entry name" value="RamC_N"/>
</dbReference>
<dbReference type="EMBL" id="UHID01000007">
    <property type="protein sequence ID" value="SUP60686.1"/>
    <property type="molecule type" value="Genomic_DNA"/>
</dbReference>
<dbReference type="InterPro" id="IPR053524">
    <property type="entry name" value="Aerial_hyphae_peptide-synth"/>
</dbReference>
<dbReference type="GO" id="GO:0005975">
    <property type="term" value="P:carbohydrate metabolic process"/>
    <property type="evidence" value="ECO:0007669"/>
    <property type="project" value="InterPro"/>
</dbReference>
<gene>
    <name evidence="2" type="primary">prkC_9</name>
    <name evidence="2" type="ORF">NCTC7807_04757</name>
</gene>
<dbReference type="Proteomes" id="UP000254150">
    <property type="component" value="Unassembled WGS sequence"/>
</dbReference>
<feature type="domain" description="Protein kinase" evidence="1">
    <location>
        <begin position="228"/>
        <end position="495"/>
    </location>
</feature>
<dbReference type="EC" id="2.7.11.1" evidence="2"/>
<dbReference type="SUPFAM" id="SSF56112">
    <property type="entry name" value="Protein kinase-like (PK-like)"/>
    <property type="match status" value="1"/>
</dbReference>
<keyword evidence="2" id="KW-0418">Kinase</keyword>
<dbReference type="AlphaFoldDB" id="A0A380P644"/>
<dbReference type="Gene3D" id="3.30.200.20">
    <property type="entry name" value="Phosphorylase Kinase, domain 1"/>
    <property type="match status" value="1"/>
</dbReference>
<evidence type="ECO:0000313" key="3">
    <source>
        <dbReference type="Proteomes" id="UP000254150"/>
    </source>
</evidence>
<protein>
    <submittedName>
        <fullName evidence="2">Serine/threonine protein kinase</fullName>
        <ecNumber evidence="2">2.7.11.1</ecNumber>
    </submittedName>
</protein>
<dbReference type="PROSITE" id="PS50011">
    <property type="entry name" value="PROTEIN_KINASE_DOM"/>
    <property type="match status" value="1"/>
</dbReference>
<sequence length="863" mass="92408">MPGLHQNQLYSLADPTYYETPARLPDEGTRFALDQQAAPPGWGKGRSGLWTSLRPDGAPLTEQGWKVHVSTVPEEAASTLRETVRICLRHGVPVKFLRSRQALALMSDKYMARGSSGKFVTAYPPDEPAFLRLVAELSAALDGRRGPYILSDLRIGDAPVYVRYGSFTDRWCRAADGSTVPALRAPDGRLVPDERDVVFRVPPWVTVPPELGPHLAARAAARDDGFPYVVERALQFSNAGGIYLARHRRSGERVVLREARPHCGLDSAGDDAVTRLHREHRALRRLDGLECVPRVHGVRTVWEHHFLVEEHVEGRTLFEEIVARYALVRGERSDAELAAYRAWVDEVTDRLASALAAVHARGLRFGDLHPANIVLRPDGRLVLIDFEYATELEDPSPFAGAFGMQAPAGTAGPEADAYALWSTWLHMLMPLTEMAGHDRRKALVLERWARDRYRLGPDAGPPRPAPLTSAMDRTDPVERLLTGPEPDWDRLRAMLVAGVRAAATPERLDRLFPGGPDGFASGGVCAAHGAAGVLHALRHVGAEVPGEWVRWLADASLRRPPERAGGLLDGLPGAAAVLAASGEGDAAAELLERASAAPPPTGANLATGRAGRALAALRVTRAAGGPGACPPPEVFRTASDLARLARGETVPGLTAPPSAGLLRGLSGAALLHLELYELTGERHLLDAARDVLHREAGHCVRMPGGSVQVKDGRRHLLYLDQGSGGFALVARAYLEHREDALLSALLPGVRQGCVLEFVREPGLFTGRAGLTATAHALDAASGDGSARTAPAPDVLASVRNLTWHLVQDGDHLLVPGAGLRRFSTDLATGSAGLLLALHTLAARHGAPGAPTGPRALLSLLTLG</sequence>
<dbReference type="NCBIfam" id="NF038151">
    <property type="entry name" value="lanthi_synth_III"/>
    <property type="match status" value="1"/>
</dbReference>
<proteinExistence type="predicted"/>
<dbReference type="Gene3D" id="1.50.10.10">
    <property type="match status" value="1"/>
</dbReference>
<dbReference type="CDD" id="cd04791">
    <property type="entry name" value="LanC_SerThrkinase"/>
    <property type="match status" value="1"/>
</dbReference>
<dbReference type="GO" id="GO:0031179">
    <property type="term" value="P:peptide modification"/>
    <property type="evidence" value="ECO:0007669"/>
    <property type="project" value="InterPro"/>
</dbReference>
<keyword evidence="2" id="KW-0808">Transferase</keyword>
<dbReference type="SUPFAM" id="SSF158745">
    <property type="entry name" value="LanC-like"/>
    <property type="match status" value="1"/>
</dbReference>
<keyword evidence="2" id="KW-0723">Serine/threonine-protein kinase</keyword>
<dbReference type="GO" id="GO:0005524">
    <property type="term" value="F:ATP binding"/>
    <property type="evidence" value="ECO:0007669"/>
    <property type="project" value="InterPro"/>
</dbReference>
<dbReference type="SMART" id="SM01260">
    <property type="entry name" value="LANC_like"/>
    <property type="match status" value="1"/>
</dbReference>
<dbReference type="Gene3D" id="1.10.510.10">
    <property type="entry name" value="Transferase(Phosphotransferase) domain 1"/>
    <property type="match status" value="1"/>
</dbReference>
<reference evidence="2 3" key="1">
    <citation type="submission" date="2018-06" db="EMBL/GenBank/DDBJ databases">
        <authorList>
            <consortium name="Pathogen Informatics"/>
            <person name="Doyle S."/>
        </authorList>
    </citation>
    <scope>NUCLEOTIDE SEQUENCE [LARGE SCALE GENOMIC DNA]</scope>
    <source>
        <strain evidence="2 3">NCTC7807</strain>
    </source>
</reference>
<dbReference type="InterPro" id="IPR011009">
    <property type="entry name" value="Kinase-like_dom_sf"/>
</dbReference>
<dbReference type="InterPro" id="IPR012341">
    <property type="entry name" value="6hp_glycosidase-like_sf"/>
</dbReference>